<dbReference type="Proteomes" id="UP000663193">
    <property type="component" value="Chromosome 21"/>
</dbReference>
<evidence type="ECO:0008006" key="4">
    <source>
        <dbReference type="Google" id="ProtNLM"/>
    </source>
</evidence>
<reference evidence="3" key="1">
    <citation type="journal article" date="2021" name="BMC Genomics">
        <title>Chromosome-level genome assembly and manually-curated proteome of model necrotroph Parastagonospora nodorum Sn15 reveals a genome-wide trove of candidate effector homologs, and redundancy of virulence-related functions within an accessory chromosome.</title>
        <authorList>
            <person name="Bertazzoni S."/>
            <person name="Jones D.A.B."/>
            <person name="Phan H.T."/>
            <person name="Tan K.-C."/>
            <person name="Hane J.K."/>
        </authorList>
    </citation>
    <scope>NUCLEOTIDE SEQUENCE [LARGE SCALE GENOMIC DNA]</scope>
    <source>
        <strain evidence="3">SN15 / ATCC MYA-4574 / FGSC 10173)</strain>
    </source>
</reference>
<proteinExistence type="predicted"/>
<gene>
    <name evidence="2" type="ORF">JI435_135950</name>
</gene>
<dbReference type="OMA" id="AYYQITH"/>
<dbReference type="RefSeq" id="XP_001803800.1">
    <property type="nucleotide sequence ID" value="XM_001803748.1"/>
</dbReference>
<name>A0A7U2IBB6_PHANO</name>
<feature type="signal peptide" evidence="1">
    <location>
        <begin position="1"/>
        <end position="16"/>
    </location>
</feature>
<feature type="chain" id="PRO_5034282020" description="Hypersensitive response inducing protein 1" evidence="1">
    <location>
        <begin position="17"/>
        <end position="165"/>
    </location>
</feature>
<evidence type="ECO:0000313" key="2">
    <source>
        <dbReference type="EMBL" id="QRD06686.1"/>
    </source>
</evidence>
<dbReference type="KEGG" id="pno:SNOG_13595"/>
<dbReference type="OrthoDB" id="3763539at2759"/>
<evidence type="ECO:0000256" key="1">
    <source>
        <dbReference type="SAM" id="SignalP"/>
    </source>
</evidence>
<dbReference type="EMBL" id="CP069043">
    <property type="protein sequence ID" value="QRD06686.1"/>
    <property type="molecule type" value="Genomic_DNA"/>
</dbReference>
<keyword evidence="1" id="KW-0732">Signal</keyword>
<sequence>MIFSTIITLLPIVSLAAPAALQVRPSELCAPTSYTLSKFVLSTSSATSSVAFSFQSVFASGPNITDAVLSGATCSATGNPLPNNNECSVEERKLLFDLAGPPASAKYRITHTWTCDGATWMSGNDVAMKDLDCSTASGVTTCTGGPQTVEPQNLRKICGTPTCPP</sequence>
<protein>
    <recommendedName>
        <fullName evidence="4">Hypersensitive response inducing protein 1</fullName>
    </recommendedName>
</protein>
<accession>A0A7U2IBB6</accession>
<dbReference type="VEuPathDB" id="FungiDB:JI435_135950"/>
<keyword evidence="3" id="KW-1185">Reference proteome</keyword>
<organism evidence="2 3">
    <name type="scientific">Phaeosphaeria nodorum (strain SN15 / ATCC MYA-4574 / FGSC 10173)</name>
    <name type="common">Glume blotch fungus</name>
    <name type="synonym">Parastagonospora nodorum</name>
    <dbReference type="NCBI Taxonomy" id="321614"/>
    <lineage>
        <taxon>Eukaryota</taxon>
        <taxon>Fungi</taxon>
        <taxon>Dikarya</taxon>
        <taxon>Ascomycota</taxon>
        <taxon>Pezizomycotina</taxon>
        <taxon>Dothideomycetes</taxon>
        <taxon>Pleosporomycetidae</taxon>
        <taxon>Pleosporales</taxon>
        <taxon>Pleosporineae</taxon>
        <taxon>Phaeosphaeriaceae</taxon>
        <taxon>Parastagonospora</taxon>
    </lineage>
</organism>
<evidence type="ECO:0000313" key="3">
    <source>
        <dbReference type="Proteomes" id="UP000663193"/>
    </source>
</evidence>
<dbReference type="AlphaFoldDB" id="A0A7U2IBB6"/>